<dbReference type="InterPro" id="IPR001810">
    <property type="entry name" value="F-box_dom"/>
</dbReference>
<dbReference type="NCBIfam" id="TIGR01640">
    <property type="entry name" value="F_box_assoc_1"/>
    <property type="match status" value="1"/>
</dbReference>
<dbReference type="Proteomes" id="UP000886595">
    <property type="component" value="Unassembled WGS sequence"/>
</dbReference>
<dbReference type="InterPro" id="IPR006527">
    <property type="entry name" value="F-box-assoc_dom_typ1"/>
</dbReference>
<dbReference type="InterPro" id="IPR036047">
    <property type="entry name" value="F-box-like_dom_sf"/>
</dbReference>
<comment type="caution">
    <text evidence="2">The sequence shown here is derived from an EMBL/GenBank/DDBJ whole genome shotgun (WGS) entry which is preliminary data.</text>
</comment>
<dbReference type="InterPro" id="IPR015943">
    <property type="entry name" value="WD40/YVTN_repeat-like_dom_sf"/>
</dbReference>
<dbReference type="SUPFAM" id="SSF81383">
    <property type="entry name" value="F-box domain"/>
    <property type="match status" value="1"/>
</dbReference>
<dbReference type="OrthoDB" id="1021617at2759"/>
<dbReference type="SUPFAM" id="SSF50965">
    <property type="entry name" value="Galactose oxidase, central domain"/>
    <property type="match status" value="1"/>
</dbReference>
<dbReference type="PANTHER" id="PTHR31672">
    <property type="entry name" value="BNACNNG10540D PROTEIN"/>
    <property type="match status" value="1"/>
</dbReference>
<gene>
    <name evidence="2" type="ORF">Bca52824_077820</name>
</gene>
<evidence type="ECO:0000259" key="1">
    <source>
        <dbReference type="PROSITE" id="PS50181"/>
    </source>
</evidence>
<dbReference type="PANTHER" id="PTHR31672:SF13">
    <property type="entry name" value="F-BOX PROTEIN CPR30-LIKE"/>
    <property type="match status" value="1"/>
</dbReference>
<dbReference type="EMBL" id="JAAMPC010000015">
    <property type="protein sequence ID" value="KAG2258526.1"/>
    <property type="molecule type" value="Genomic_DNA"/>
</dbReference>
<dbReference type="Pfam" id="PF07734">
    <property type="entry name" value="FBA_1"/>
    <property type="match status" value="1"/>
</dbReference>
<dbReference type="SMART" id="SM00256">
    <property type="entry name" value="FBOX"/>
    <property type="match status" value="1"/>
</dbReference>
<feature type="domain" description="F-box" evidence="1">
    <location>
        <begin position="10"/>
        <end position="60"/>
    </location>
</feature>
<evidence type="ECO:0000313" key="2">
    <source>
        <dbReference type="EMBL" id="KAG2258526.1"/>
    </source>
</evidence>
<dbReference type="InterPro" id="IPR017451">
    <property type="entry name" value="F-box-assoc_interact_dom"/>
</dbReference>
<dbReference type="AlphaFoldDB" id="A0A8X7TZ34"/>
<proteinExistence type="predicted"/>
<name>A0A8X7TZ34_BRACI</name>
<dbReference type="InterPro" id="IPR011043">
    <property type="entry name" value="Gal_Oxase/kelch_b-propeller"/>
</dbReference>
<dbReference type="Pfam" id="PF00646">
    <property type="entry name" value="F-box"/>
    <property type="match status" value="1"/>
</dbReference>
<accession>A0A8X7TZ34</accession>
<dbReference type="Gene3D" id="2.130.10.10">
    <property type="entry name" value="YVTN repeat-like/Quinoprotein amine dehydrogenase"/>
    <property type="match status" value="1"/>
</dbReference>
<keyword evidence="3" id="KW-1185">Reference proteome</keyword>
<evidence type="ECO:0000313" key="3">
    <source>
        <dbReference type="Proteomes" id="UP000886595"/>
    </source>
</evidence>
<dbReference type="InterPro" id="IPR050796">
    <property type="entry name" value="SCF_F-box_component"/>
</dbReference>
<reference evidence="2 3" key="1">
    <citation type="submission" date="2020-02" db="EMBL/GenBank/DDBJ databases">
        <authorList>
            <person name="Ma Q."/>
            <person name="Huang Y."/>
            <person name="Song X."/>
            <person name="Pei D."/>
        </authorList>
    </citation>
    <scope>NUCLEOTIDE SEQUENCE [LARGE SCALE GENOMIC DNA]</scope>
    <source>
        <strain evidence="2">Sxm20200214</strain>
        <tissue evidence="2">Leaf</tissue>
    </source>
</reference>
<organism evidence="2 3">
    <name type="scientific">Brassica carinata</name>
    <name type="common">Ethiopian mustard</name>
    <name type="synonym">Abyssinian cabbage</name>
    <dbReference type="NCBI Taxonomy" id="52824"/>
    <lineage>
        <taxon>Eukaryota</taxon>
        <taxon>Viridiplantae</taxon>
        <taxon>Streptophyta</taxon>
        <taxon>Embryophyta</taxon>
        <taxon>Tracheophyta</taxon>
        <taxon>Spermatophyta</taxon>
        <taxon>Magnoliopsida</taxon>
        <taxon>eudicotyledons</taxon>
        <taxon>Gunneridae</taxon>
        <taxon>Pentapetalae</taxon>
        <taxon>rosids</taxon>
        <taxon>malvids</taxon>
        <taxon>Brassicales</taxon>
        <taxon>Brassicaceae</taxon>
        <taxon>Brassiceae</taxon>
        <taxon>Brassica</taxon>
    </lineage>
</organism>
<protein>
    <recommendedName>
        <fullName evidence="1">F-box domain-containing protein</fullName>
    </recommendedName>
</protein>
<dbReference type="Gene3D" id="1.20.1280.50">
    <property type="match status" value="1"/>
</dbReference>
<dbReference type="PROSITE" id="PS50181">
    <property type="entry name" value="FBOX"/>
    <property type="match status" value="1"/>
</dbReference>
<sequence length="380" mass="44190">MKEKRKREAIEVVERLPHVLVEDILQRLEIKPIVRFTCVSKQWNSTIKSRYFASRHLARVKSPNPDILLGGELVHESKPYPCLRTLGSHSGSLTDVNYIAKPSRRRLVVTGSCDGLVCIYDFKKVLYVFNPATRWCRFLPRAKIQKINCVRENLNCNSARAFLGFGKDTLTSNYKMVWLYNSFENLDGQTTCEVFDFATNTWRYVIGSRHRICDHDFKSHPVYTDGSLYWWTPQLNNKETKMICFDLHAEVFQRMEIPIDYVGPHRIIMCSLNNRLCVSAMKINGIQDMWSLKSDKVWEKTHSLDLSYTTFGEYSGVPLSLVAIFDKTRMLILWQSLEEKVLLLVEDTETQSGKHKVRSISPWFNKPSSWLVNLLIELVH</sequence>